<evidence type="ECO:0000313" key="2">
    <source>
        <dbReference type="EMBL" id="CAI9733808.1"/>
    </source>
</evidence>
<evidence type="ECO:0008006" key="4">
    <source>
        <dbReference type="Google" id="ProtNLM"/>
    </source>
</evidence>
<keyword evidence="1" id="KW-1133">Transmembrane helix</keyword>
<dbReference type="Proteomes" id="UP001162480">
    <property type="component" value="Chromosome 15"/>
</dbReference>
<accession>A0AA36FGQ5</accession>
<protein>
    <recommendedName>
        <fullName evidence="4">Transmembrane protein</fullName>
    </recommendedName>
</protein>
<keyword evidence="1" id="KW-0812">Transmembrane</keyword>
<evidence type="ECO:0000256" key="1">
    <source>
        <dbReference type="SAM" id="Phobius"/>
    </source>
</evidence>
<gene>
    <name evidence="2" type="ORF">OCTVUL_1B003945</name>
</gene>
<organism evidence="2 3">
    <name type="scientific">Octopus vulgaris</name>
    <name type="common">Common octopus</name>
    <dbReference type="NCBI Taxonomy" id="6645"/>
    <lineage>
        <taxon>Eukaryota</taxon>
        <taxon>Metazoa</taxon>
        <taxon>Spiralia</taxon>
        <taxon>Lophotrochozoa</taxon>
        <taxon>Mollusca</taxon>
        <taxon>Cephalopoda</taxon>
        <taxon>Coleoidea</taxon>
        <taxon>Octopodiformes</taxon>
        <taxon>Octopoda</taxon>
        <taxon>Incirrata</taxon>
        <taxon>Octopodidae</taxon>
        <taxon>Octopus</taxon>
    </lineage>
</organism>
<reference evidence="2" key="1">
    <citation type="submission" date="2023-08" db="EMBL/GenBank/DDBJ databases">
        <authorList>
            <person name="Alioto T."/>
            <person name="Alioto T."/>
            <person name="Gomez Garrido J."/>
        </authorList>
    </citation>
    <scope>NUCLEOTIDE SEQUENCE</scope>
</reference>
<sequence>MQLPQSVVHTSYRTAFRVSYNSSFETIHNWPTFSFLGEPYAHDPQQFSVQYLHVFYCLSIKFHGILANTPLIAVVVFLTVAAVVMVIVSAVPDNDAVAFADVI</sequence>
<evidence type="ECO:0000313" key="3">
    <source>
        <dbReference type="Proteomes" id="UP001162480"/>
    </source>
</evidence>
<name>A0AA36FGQ5_OCTVU</name>
<keyword evidence="3" id="KW-1185">Reference proteome</keyword>
<proteinExistence type="predicted"/>
<feature type="transmembrane region" description="Helical" evidence="1">
    <location>
        <begin position="71"/>
        <end position="91"/>
    </location>
</feature>
<dbReference type="AlphaFoldDB" id="A0AA36FGQ5"/>
<keyword evidence="1" id="KW-0472">Membrane</keyword>
<dbReference type="EMBL" id="OX597828">
    <property type="protein sequence ID" value="CAI9733808.1"/>
    <property type="molecule type" value="Genomic_DNA"/>
</dbReference>